<comment type="function">
    <text evidence="11">Catalyzes the formation of phosphatidylethanolamine (PtdEtn) from phosphatidylserine (PtdSer).</text>
</comment>
<evidence type="ECO:0000256" key="8">
    <source>
        <dbReference type="ARBA" id="ARBA00023239"/>
    </source>
</evidence>
<keyword evidence="3 11" id="KW-0210">Decarboxylase</keyword>
<keyword evidence="6 11" id="KW-0865">Zymogen</keyword>
<comment type="subunit">
    <text evidence="11">Heterodimer of a large membrane-associated beta subunit and a small pyruvoyl-containing alpha subunit.</text>
</comment>
<keyword evidence="4 11" id="KW-0443">Lipid metabolism</keyword>
<dbReference type="HAMAP" id="MF_00664">
    <property type="entry name" value="PS_decarb_PSD_A"/>
    <property type="match status" value="1"/>
</dbReference>
<dbReference type="UniPathway" id="UPA00558">
    <property type="reaction ID" value="UER00616"/>
</dbReference>
<evidence type="ECO:0000256" key="9">
    <source>
        <dbReference type="ARBA" id="ARBA00023264"/>
    </source>
</evidence>
<evidence type="ECO:0000256" key="10">
    <source>
        <dbReference type="ARBA" id="ARBA00023317"/>
    </source>
</evidence>
<proteinExistence type="inferred from homology"/>
<dbReference type="GO" id="GO:0004609">
    <property type="term" value="F:phosphatidylserine decarboxylase activity"/>
    <property type="evidence" value="ECO:0007669"/>
    <property type="project" value="UniProtKB-UniRule"/>
</dbReference>
<name>A0A847SD58_9NEIS</name>
<evidence type="ECO:0000256" key="6">
    <source>
        <dbReference type="ARBA" id="ARBA00023145"/>
    </source>
</evidence>
<evidence type="ECO:0000256" key="3">
    <source>
        <dbReference type="ARBA" id="ARBA00022793"/>
    </source>
</evidence>
<comment type="PTM">
    <text evidence="11">Is synthesized initially as an inactive proenzyme. Formation of the active enzyme involves a self-maturation process in which the active site pyruvoyl group is generated from an internal serine residue via an autocatalytic post-translational modification. Two non-identical subunits are generated from the proenzyme in this reaction, and the pyruvate is formed at the N-terminus of the alpha chain, which is derived from the carboxyl end of the proenzyme. The post-translation cleavage follows an unusual pathway, termed non-hydrolytic serinolysis, in which the side chain hydroxyl group of the serine supplies its oxygen atom to form the C-terminus of the beta chain, while the remainder of the serine residue undergoes an oxidative deamination to produce ammonia and the pyruvoyl prosthetic group on the alpha chain.</text>
</comment>
<comment type="caution">
    <text evidence="13">The sequence shown here is derived from an EMBL/GenBank/DDBJ whole genome shotgun (WGS) entry which is preliminary data.</text>
</comment>
<comment type="catalytic activity">
    <reaction evidence="11">
        <text>a 1,2-diacyl-sn-glycero-3-phospho-L-serine + H(+) = a 1,2-diacyl-sn-glycero-3-phosphoethanolamine + CO2</text>
        <dbReference type="Rhea" id="RHEA:20828"/>
        <dbReference type="ChEBI" id="CHEBI:15378"/>
        <dbReference type="ChEBI" id="CHEBI:16526"/>
        <dbReference type="ChEBI" id="CHEBI:57262"/>
        <dbReference type="ChEBI" id="CHEBI:64612"/>
        <dbReference type="EC" id="4.1.1.65"/>
    </reaction>
</comment>
<dbReference type="InterPro" id="IPR033175">
    <property type="entry name" value="PSD-A"/>
</dbReference>
<sequence length="215" mass="24051">MNNTYPHPILAREGWPFIALALVISVLLSWFLPWFSFIGWVLFVFVVQFFRDPARPVPQQANAVISPADGRIVVVEETDDPYLNRRALKISVFMNVFNVHSNKSPLDAEIIDRWYNPGAFVNAALDKASTENERNALHLRTANGQDITCVQVAGLVARRILCYVEKGAKLHRGQRYGFIRFGSRVDLYLPLSAKPKVAVGDKVTGVATILAELAD</sequence>
<keyword evidence="10 11" id="KW-0670">Pyruvate</keyword>
<comment type="subcellular location">
    <subcellularLocation>
        <location evidence="11">Cell membrane</location>
        <topology evidence="11">Peripheral membrane protein</topology>
    </subcellularLocation>
</comment>
<dbReference type="Proteomes" id="UP000587991">
    <property type="component" value="Unassembled WGS sequence"/>
</dbReference>
<feature type="modified residue" description="Pyruvic acid (Ser); by autocatalysis" evidence="11">
    <location>
        <position position="183"/>
    </location>
</feature>
<evidence type="ECO:0000313" key="13">
    <source>
        <dbReference type="EMBL" id="NLR75259.1"/>
    </source>
</evidence>
<reference evidence="13 14" key="1">
    <citation type="submission" date="2020-04" db="EMBL/GenBank/DDBJ databases">
        <title>Draft genome of Leeia sp. IMCC25680.</title>
        <authorList>
            <person name="Song J."/>
            <person name="Cho J.-C."/>
        </authorList>
    </citation>
    <scope>NUCLEOTIDE SEQUENCE [LARGE SCALE GENOMIC DNA]</scope>
    <source>
        <strain evidence="13 14">IMCC25680</strain>
    </source>
</reference>
<organism evidence="13 14">
    <name type="scientific">Leeia aquatica</name>
    <dbReference type="NCBI Taxonomy" id="2725557"/>
    <lineage>
        <taxon>Bacteria</taxon>
        <taxon>Pseudomonadati</taxon>
        <taxon>Pseudomonadota</taxon>
        <taxon>Betaproteobacteria</taxon>
        <taxon>Neisseriales</taxon>
        <taxon>Leeiaceae</taxon>
        <taxon>Leeia</taxon>
    </lineage>
</organism>
<evidence type="ECO:0000256" key="12">
    <source>
        <dbReference type="SAM" id="Phobius"/>
    </source>
</evidence>
<dbReference type="PANTHER" id="PTHR35809">
    <property type="entry name" value="ARCHAETIDYLSERINE DECARBOXYLASE PROENZYME-RELATED"/>
    <property type="match status" value="1"/>
</dbReference>
<evidence type="ECO:0000256" key="11">
    <source>
        <dbReference type="HAMAP-Rule" id="MF_00664"/>
    </source>
</evidence>
<comment type="cofactor">
    <cofactor evidence="11">
        <name>pyruvate</name>
        <dbReference type="ChEBI" id="CHEBI:15361"/>
    </cofactor>
    <text evidence="11">Binds 1 pyruvoyl group covalently per subunit.</text>
</comment>
<evidence type="ECO:0000256" key="2">
    <source>
        <dbReference type="ARBA" id="ARBA00022516"/>
    </source>
</evidence>
<evidence type="ECO:0000313" key="14">
    <source>
        <dbReference type="Proteomes" id="UP000587991"/>
    </source>
</evidence>
<keyword evidence="5 11" id="KW-0472">Membrane</keyword>
<dbReference type="InterPro" id="IPR003817">
    <property type="entry name" value="PS_Dcarbxylase"/>
</dbReference>
<comment type="pathway">
    <text evidence="11">Phospholipid metabolism; phosphatidylethanolamine biosynthesis; phosphatidylethanolamine from CDP-diacylglycerol: step 2/2.</text>
</comment>
<comment type="similarity">
    <text evidence="11">Belongs to the phosphatidylserine decarboxylase family. PSD-A subfamily.</text>
</comment>
<keyword evidence="14" id="KW-1185">Reference proteome</keyword>
<dbReference type="NCBIfam" id="NF003678">
    <property type="entry name" value="PRK05305.1-2"/>
    <property type="match status" value="1"/>
</dbReference>
<accession>A0A847SD58</accession>
<keyword evidence="2 11" id="KW-0444">Lipid biosynthesis</keyword>
<dbReference type="GO" id="GO:0006646">
    <property type="term" value="P:phosphatidylethanolamine biosynthetic process"/>
    <property type="evidence" value="ECO:0007669"/>
    <property type="project" value="UniProtKB-UniRule"/>
</dbReference>
<dbReference type="GO" id="GO:0005886">
    <property type="term" value="C:plasma membrane"/>
    <property type="evidence" value="ECO:0007669"/>
    <property type="project" value="UniProtKB-SubCell"/>
</dbReference>
<keyword evidence="8 11" id="KW-0456">Lyase</keyword>
<protein>
    <recommendedName>
        <fullName evidence="11">Phosphatidylserine decarboxylase proenzyme</fullName>
        <ecNumber evidence="11">4.1.1.65</ecNumber>
    </recommendedName>
    <component>
        <recommendedName>
            <fullName evidence="11">Phosphatidylserine decarboxylase alpha chain</fullName>
        </recommendedName>
    </component>
    <component>
        <recommendedName>
            <fullName evidence="11">Phosphatidylserine decarboxylase beta chain</fullName>
        </recommendedName>
    </component>
</protein>
<keyword evidence="12" id="KW-1133">Transmembrane helix</keyword>
<evidence type="ECO:0000256" key="4">
    <source>
        <dbReference type="ARBA" id="ARBA00023098"/>
    </source>
</evidence>
<dbReference type="EC" id="4.1.1.65" evidence="11"/>
<feature type="active site" description="Schiff-base intermediate with substrate; via pyruvic acid" evidence="11">
    <location>
        <position position="183"/>
    </location>
</feature>
<dbReference type="NCBIfam" id="NF003680">
    <property type="entry name" value="PRK05305.1-5"/>
    <property type="match status" value="1"/>
</dbReference>
<keyword evidence="7 11" id="KW-0594">Phospholipid biosynthesis</keyword>
<keyword evidence="1 11" id="KW-1003">Cell membrane</keyword>
<feature type="transmembrane region" description="Helical" evidence="12">
    <location>
        <begin position="17"/>
        <end position="50"/>
    </location>
</feature>
<evidence type="ECO:0000256" key="7">
    <source>
        <dbReference type="ARBA" id="ARBA00023209"/>
    </source>
</evidence>
<feature type="chain" id="PRO_5033186736" description="Phosphatidylserine decarboxylase alpha chain" evidence="11">
    <location>
        <begin position="183"/>
        <end position="215"/>
    </location>
</feature>
<feature type="chain" id="PRO_5033186737" description="Phosphatidylserine decarboxylase beta chain" evidence="11">
    <location>
        <begin position="1"/>
        <end position="182"/>
    </location>
</feature>
<dbReference type="Pfam" id="PF02666">
    <property type="entry name" value="PS_Dcarbxylase"/>
    <property type="match status" value="1"/>
</dbReference>
<dbReference type="EMBL" id="JABAIM010000001">
    <property type="protein sequence ID" value="NLR75259.1"/>
    <property type="molecule type" value="Genomic_DNA"/>
</dbReference>
<evidence type="ECO:0000256" key="5">
    <source>
        <dbReference type="ARBA" id="ARBA00023136"/>
    </source>
</evidence>
<feature type="site" description="Cleavage (non-hydrolytic); by autocatalysis" evidence="11">
    <location>
        <begin position="182"/>
        <end position="183"/>
    </location>
</feature>
<dbReference type="AlphaFoldDB" id="A0A847SD58"/>
<gene>
    <name evidence="11" type="primary">psd</name>
    <name evidence="13" type="ORF">HF682_08815</name>
</gene>
<keyword evidence="12" id="KW-0812">Transmembrane</keyword>
<evidence type="ECO:0000256" key="1">
    <source>
        <dbReference type="ARBA" id="ARBA00022475"/>
    </source>
</evidence>
<keyword evidence="9 11" id="KW-1208">Phospholipid metabolism</keyword>
<dbReference type="PANTHER" id="PTHR35809:SF1">
    <property type="entry name" value="ARCHAETIDYLSERINE DECARBOXYLASE PROENZYME-RELATED"/>
    <property type="match status" value="1"/>
</dbReference>